<feature type="region of interest" description="Disordered" evidence="1">
    <location>
        <begin position="1"/>
        <end position="109"/>
    </location>
</feature>
<evidence type="ECO:0008006" key="5">
    <source>
        <dbReference type="Google" id="ProtNLM"/>
    </source>
</evidence>
<feature type="compositionally biased region" description="Polar residues" evidence="1">
    <location>
        <begin position="69"/>
        <end position="78"/>
    </location>
</feature>
<dbReference type="Proteomes" id="UP000195402">
    <property type="component" value="Unassembled WGS sequence"/>
</dbReference>
<dbReference type="PANTHER" id="PTHR34775:SF6">
    <property type="entry name" value="TRANSMEMBRANE PROTEIN"/>
    <property type="match status" value="1"/>
</dbReference>
<feature type="region of interest" description="Disordered" evidence="1">
    <location>
        <begin position="382"/>
        <end position="401"/>
    </location>
</feature>
<feature type="compositionally biased region" description="Basic and acidic residues" evidence="1">
    <location>
        <begin position="29"/>
        <end position="40"/>
    </location>
</feature>
<feature type="transmembrane region" description="Helical" evidence="2">
    <location>
        <begin position="565"/>
        <end position="584"/>
    </location>
</feature>
<keyword evidence="2" id="KW-0812">Transmembrane</keyword>
<feature type="region of interest" description="Disordered" evidence="1">
    <location>
        <begin position="429"/>
        <end position="488"/>
    </location>
</feature>
<accession>A0A200QPT0</accession>
<organism evidence="3 4">
    <name type="scientific">Macleaya cordata</name>
    <name type="common">Five-seeded plume-poppy</name>
    <name type="synonym">Bocconia cordata</name>
    <dbReference type="NCBI Taxonomy" id="56857"/>
    <lineage>
        <taxon>Eukaryota</taxon>
        <taxon>Viridiplantae</taxon>
        <taxon>Streptophyta</taxon>
        <taxon>Embryophyta</taxon>
        <taxon>Tracheophyta</taxon>
        <taxon>Spermatophyta</taxon>
        <taxon>Magnoliopsida</taxon>
        <taxon>Ranunculales</taxon>
        <taxon>Papaveraceae</taxon>
        <taxon>Papaveroideae</taxon>
        <taxon>Macleaya</taxon>
    </lineage>
</organism>
<comment type="caution">
    <text evidence="3">The sequence shown here is derived from an EMBL/GenBank/DDBJ whole genome shotgun (WGS) entry which is preliminary data.</text>
</comment>
<dbReference type="PANTHER" id="PTHR34775">
    <property type="entry name" value="TRANSMEMBRANE PROTEIN"/>
    <property type="match status" value="1"/>
</dbReference>
<dbReference type="OrthoDB" id="1938687at2759"/>
<evidence type="ECO:0000313" key="4">
    <source>
        <dbReference type="Proteomes" id="UP000195402"/>
    </source>
</evidence>
<protein>
    <recommendedName>
        <fullName evidence="5">Transmembrane protein</fullName>
    </recommendedName>
</protein>
<dbReference type="InParanoid" id="A0A200QPT0"/>
<proteinExistence type="predicted"/>
<feature type="compositionally biased region" description="Low complexity" evidence="1">
    <location>
        <begin position="207"/>
        <end position="218"/>
    </location>
</feature>
<keyword evidence="4" id="KW-1185">Reference proteome</keyword>
<evidence type="ECO:0000313" key="3">
    <source>
        <dbReference type="EMBL" id="OVA12476.1"/>
    </source>
</evidence>
<gene>
    <name evidence="3" type="ORF">BVC80_1791g44</name>
</gene>
<keyword evidence="2" id="KW-0472">Membrane</keyword>
<dbReference type="EMBL" id="MVGT01001380">
    <property type="protein sequence ID" value="OVA12476.1"/>
    <property type="molecule type" value="Genomic_DNA"/>
</dbReference>
<feature type="compositionally biased region" description="Acidic residues" evidence="1">
    <location>
        <begin position="232"/>
        <end position="255"/>
    </location>
</feature>
<dbReference type="OMA" id="MARDIEQ"/>
<feature type="region of interest" description="Disordered" evidence="1">
    <location>
        <begin position="182"/>
        <end position="259"/>
    </location>
</feature>
<feature type="region of interest" description="Disordered" evidence="1">
    <location>
        <begin position="131"/>
        <end position="160"/>
    </location>
</feature>
<feature type="compositionally biased region" description="Acidic residues" evidence="1">
    <location>
        <begin position="460"/>
        <end position="480"/>
    </location>
</feature>
<name>A0A200QPT0_MACCD</name>
<evidence type="ECO:0000256" key="1">
    <source>
        <dbReference type="SAM" id="MobiDB-lite"/>
    </source>
</evidence>
<evidence type="ECO:0000256" key="2">
    <source>
        <dbReference type="SAM" id="Phobius"/>
    </source>
</evidence>
<keyword evidence="2" id="KW-1133">Transmembrane helix</keyword>
<dbReference type="AlphaFoldDB" id="A0A200QPT0"/>
<sequence>MDEFRKDPSSTTTPIKPSAIPRIPSMSDLKQKITSKKEINENDEDLQNQMGSRLQNPKKPSMTKHFMSPTISAASKVTTQRKKILMERNETSGSTFSDTQIQKRTQNVESGVSSANLGLEYSSQITPLSPKITESEETGTDSASQAYDPLTNYLSPRPKFLRYNPNRRLEILLRRESELKEGGKDGLMVNQSGSHEPEKVVEEEPPSDASSSQEDGSSFCDDELEPKKTSENEESDESEFEDDEEEVEEDEDEEEEKGKGWNLKQVLKFVLLLGIVAISTLYISFMNSPNPPPPLQALLEGYQRFQHSVFQAGLDNSVLWDTNQELLMEATERNYEVIKKEEMVEEELLKPEEISDQMDEISELNEGEKDQDFVEGTERVEDEGIEKEELVGEELEQPGEIYNQEDEILEMNEGEDAEISELLQVSQNQFVPDTTEDTDVVGDKPSTSEIEVNSDKEEQSEVEVSEDESTSQIEQEEDEASQSWNLNQLPTEEVTAEEIVKEEMVEDEMENTVAVTDGTHEETELRSIEVAEISESSEVPIISETELTSEREQTEPMKTVSIAEVSVGISILSVIVASIVLGFLRLKRRKTITKVASPTIKPSFESMLPKKQDTTSIEEKIEKAKKLYLPKETIEDQIEKADSFINPSSSVYSGGKVSRDLYRSRVTPTVELLGEFTVEESGSSLKSCSLLKSKTIEGEESNFSVSISEKKSRGRLTSSLNQDYPSLSEFSVSDSPSYGSFTTQEKILRKEGGKDGEEIVKILTTPVRRSSRIRSKAVMSP</sequence>
<feature type="compositionally biased region" description="Polar residues" evidence="1">
    <location>
        <begin position="91"/>
        <end position="109"/>
    </location>
</feature>
<reference evidence="3 4" key="1">
    <citation type="journal article" date="2017" name="Mol. Plant">
        <title>The Genome of Medicinal Plant Macleaya cordata Provides New Insights into Benzylisoquinoline Alkaloids Metabolism.</title>
        <authorList>
            <person name="Liu X."/>
            <person name="Liu Y."/>
            <person name="Huang P."/>
            <person name="Ma Y."/>
            <person name="Qing Z."/>
            <person name="Tang Q."/>
            <person name="Cao H."/>
            <person name="Cheng P."/>
            <person name="Zheng Y."/>
            <person name="Yuan Z."/>
            <person name="Zhou Y."/>
            <person name="Liu J."/>
            <person name="Tang Z."/>
            <person name="Zhuo Y."/>
            <person name="Zhang Y."/>
            <person name="Yu L."/>
            <person name="Huang J."/>
            <person name="Yang P."/>
            <person name="Peng Q."/>
            <person name="Zhang J."/>
            <person name="Jiang W."/>
            <person name="Zhang Z."/>
            <person name="Lin K."/>
            <person name="Ro D.K."/>
            <person name="Chen X."/>
            <person name="Xiong X."/>
            <person name="Shang Y."/>
            <person name="Huang S."/>
            <person name="Zeng J."/>
        </authorList>
    </citation>
    <scope>NUCLEOTIDE SEQUENCE [LARGE SCALE GENOMIC DNA]</scope>
    <source>
        <strain evidence="4">cv. BLH2017</strain>
        <tissue evidence="3">Root</tissue>
    </source>
</reference>